<comment type="caution">
    <text evidence="1">The sequence shown here is derived from an EMBL/GenBank/DDBJ whole genome shotgun (WGS) entry which is preliminary data.</text>
</comment>
<keyword evidence="2" id="KW-1185">Reference proteome</keyword>
<dbReference type="Proteomes" id="UP001144978">
    <property type="component" value="Unassembled WGS sequence"/>
</dbReference>
<dbReference type="EMBL" id="JANSHE010001190">
    <property type="protein sequence ID" value="KAJ3004028.1"/>
    <property type="molecule type" value="Genomic_DNA"/>
</dbReference>
<evidence type="ECO:0000313" key="2">
    <source>
        <dbReference type="Proteomes" id="UP001144978"/>
    </source>
</evidence>
<proteinExistence type="predicted"/>
<protein>
    <submittedName>
        <fullName evidence="1">Uncharacterized protein</fullName>
    </submittedName>
</protein>
<evidence type="ECO:0000313" key="1">
    <source>
        <dbReference type="EMBL" id="KAJ3004028.1"/>
    </source>
</evidence>
<organism evidence="1 2">
    <name type="scientific">Trametes sanguinea</name>
    <dbReference type="NCBI Taxonomy" id="158606"/>
    <lineage>
        <taxon>Eukaryota</taxon>
        <taxon>Fungi</taxon>
        <taxon>Dikarya</taxon>
        <taxon>Basidiomycota</taxon>
        <taxon>Agaricomycotina</taxon>
        <taxon>Agaricomycetes</taxon>
        <taxon>Polyporales</taxon>
        <taxon>Polyporaceae</taxon>
        <taxon>Trametes</taxon>
    </lineage>
</organism>
<reference evidence="1" key="1">
    <citation type="submission" date="2022-08" db="EMBL/GenBank/DDBJ databases">
        <title>Genome Sequence of Pycnoporus sanguineus.</title>
        <authorList>
            <person name="Buettner E."/>
        </authorList>
    </citation>
    <scope>NUCLEOTIDE SEQUENCE</scope>
    <source>
        <strain evidence="1">CG-C14</strain>
    </source>
</reference>
<sequence length="165" mass="18550">MLSLTRGAALRASSRVGGLGIVKPRVRMLRKHMQAFSTTASRSADMAKLLLIGRLGKDPEVRLTKNEKEYVSYTIATTNTTPTPEGVQPTTTWHHVLSFSPAANNYLRTLKRGSLVYAEANFELRQPDPNADPDTPEGQRQLFLRHENIRVLRQPPRDKDEQDAE</sequence>
<name>A0ACC1PZ29_9APHY</name>
<gene>
    <name evidence="1" type="ORF">NUW54_g5008</name>
</gene>
<accession>A0ACC1PZ29</accession>